<feature type="domain" description="RecJ OB" evidence="8">
    <location>
        <begin position="590"/>
        <end position="697"/>
    </location>
</feature>
<dbReference type="InterPro" id="IPR051673">
    <property type="entry name" value="SSDNA_exonuclease_RecJ"/>
</dbReference>
<dbReference type="Pfam" id="PF01368">
    <property type="entry name" value="DHH"/>
    <property type="match status" value="1"/>
</dbReference>
<dbReference type="InterPro" id="IPR001667">
    <property type="entry name" value="DDH_dom"/>
</dbReference>
<dbReference type="InterPro" id="IPR004610">
    <property type="entry name" value="RecJ"/>
</dbReference>
<keyword evidence="4" id="KW-0378">Hydrolase</keyword>
<evidence type="ECO:0000256" key="3">
    <source>
        <dbReference type="ARBA" id="ARBA00022722"/>
    </source>
</evidence>
<evidence type="ECO:0000256" key="5">
    <source>
        <dbReference type="ARBA" id="ARBA00022839"/>
    </source>
</evidence>
<dbReference type="EMBL" id="CP006939">
    <property type="protein sequence ID" value="AHC15024.1"/>
    <property type="molecule type" value="Genomic_DNA"/>
</dbReference>
<dbReference type="GO" id="GO:0006310">
    <property type="term" value="P:DNA recombination"/>
    <property type="evidence" value="ECO:0007669"/>
    <property type="project" value="InterPro"/>
</dbReference>
<proteinExistence type="inferred from homology"/>
<feature type="domain" description="DDH" evidence="6">
    <location>
        <begin position="77"/>
        <end position="202"/>
    </location>
</feature>
<dbReference type="eggNOG" id="COG0608">
    <property type="taxonomic scope" value="Bacteria"/>
</dbReference>
<dbReference type="Pfam" id="PF02272">
    <property type="entry name" value="DHHA1"/>
    <property type="match status" value="1"/>
</dbReference>
<comment type="similarity">
    <text evidence="1">Belongs to the RecJ family.</text>
</comment>
<dbReference type="HOGENOM" id="CLU_009736_5_2_12"/>
<dbReference type="GO" id="GO:0003676">
    <property type="term" value="F:nucleic acid binding"/>
    <property type="evidence" value="ECO:0007669"/>
    <property type="project" value="InterPro"/>
</dbReference>
<keyword evidence="5 9" id="KW-0269">Exonuclease</keyword>
<dbReference type="OrthoDB" id="9809852at2"/>
<organism evidence="9 10">
    <name type="scientific">Salinispira pacifica</name>
    <dbReference type="NCBI Taxonomy" id="1307761"/>
    <lineage>
        <taxon>Bacteria</taxon>
        <taxon>Pseudomonadati</taxon>
        <taxon>Spirochaetota</taxon>
        <taxon>Spirochaetia</taxon>
        <taxon>Spirochaetales</taxon>
        <taxon>Spirochaetaceae</taxon>
        <taxon>Salinispira</taxon>
    </lineage>
</organism>
<dbReference type="RefSeq" id="WP_024267944.1">
    <property type="nucleotide sequence ID" value="NC_023035.1"/>
</dbReference>
<dbReference type="InterPro" id="IPR041122">
    <property type="entry name" value="RecJ_OB"/>
</dbReference>
<evidence type="ECO:0000259" key="7">
    <source>
        <dbReference type="Pfam" id="PF02272"/>
    </source>
</evidence>
<evidence type="ECO:0000256" key="2">
    <source>
        <dbReference type="ARBA" id="ARBA00019841"/>
    </source>
</evidence>
<dbReference type="Proteomes" id="UP000018680">
    <property type="component" value="Chromosome"/>
</dbReference>
<dbReference type="PANTHER" id="PTHR30255:SF2">
    <property type="entry name" value="SINGLE-STRANDED-DNA-SPECIFIC EXONUCLEASE RECJ"/>
    <property type="match status" value="1"/>
</dbReference>
<dbReference type="PATRIC" id="fig|1307761.3.peg.1634"/>
<dbReference type="Gene3D" id="3.90.1640.30">
    <property type="match status" value="2"/>
</dbReference>
<keyword evidence="10" id="KW-1185">Reference proteome</keyword>
<evidence type="ECO:0000259" key="6">
    <source>
        <dbReference type="Pfam" id="PF01368"/>
    </source>
</evidence>
<evidence type="ECO:0000313" key="10">
    <source>
        <dbReference type="Proteomes" id="UP000018680"/>
    </source>
</evidence>
<dbReference type="InterPro" id="IPR038763">
    <property type="entry name" value="DHH_sf"/>
</dbReference>
<dbReference type="InterPro" id="IPR003156">
    <property type="entry name" value="DHHA1_dom"/>
</dbReference>
<evidence type="ECO:0000313" key="9">
    <source>
        <dbReference type="EMBL" id="AHC15024.1"/>
    </source>
</evidence>
<reference evidence="9 10" key="1">
    <citation type="journal article" date="2015" name="Stand. Genomic Sci.">
        <title>Complete genome sequence and description of Salinispira pacifica gen. nov., sp. nov., a novel spirochaete isolated form a hypersaline microbial mat.</title>
        <authorList>
            <person name="Ben Hania W."/>
            <person name="Joseph M."/>
            <person name="Schumann P."/>
            <person name="Bunk B."/>
            <person name="Fiebig A."/>
            <person name="Sproer C."/>
            <person name="Klenk H.P."/>
            <person name="Fardeau M.L."/>
            <person name="Spring S."/>
        </authorList>
    </citation>
    <scope>NUCLEOTIDE SEQUENCE [LARGE SCALE GENOMIC DNA]</scope>
    <source>
        <strain evidence="9 10">L21-RPul-D2</strain>
    </source>
</reference>
<sequence length="701" mass="78922">MEWNVPNVDKEEIELFSGKYGTDPLTSRLLLARNILEPETLKYFLNDDIRLLHNPFLFSQMDLCTDRLLNALEEGEKVLVFGDRDVDGITSTALMVSALRDEGLEVFWEVPMGDDHYGLQLETVEKYAARDVSLIITVDCGIGNIREVEFARSAGIDSIIIDHHNPGEYQPDATAIINPKSPGETYPFQGLSAVALVFKVLTALDMARSDFYNQVFCFLNLRPGNDSIIVEAVKLSNLVEQSRITETFVNSSSEVQLMRVIDFISDQAILVYQEDVQLKLLRQLLGPGTEVAVQDISQEVWKQFPALKGKSLLRMLQGSKLNKFSSKPVQEIDAGVQLLVSYLYAKNPGILQNMKSRLDLVSLGLIADMMPLLNENRIMVKQGMKLLSAVRRPGLRELIARLGLLNKSLSSQTISWKLTPAINATGRMGRPDLAVKLLLEEGDISSLADEIYQLNEDRKRLGNEAWEAVIPDAKESLERFDGKLALVYHPSIHRGITGILAGRLARLLQVPAFVIADLNSHYVGSVRSIRGFHVTDFLSRFSDLFDDYGGHDAAGGFHFPRDQFDTFTQRLEEAAAFIELDEKQDAALDLDLHLPPEMVTEQLEQFQASLEPRGMDFQEIRYMTSSAKIENCQVIGKDQSHLRLLLNIGKRKWPAVFWSSADRFPNDFQLQDTVQCAFTVERNYFGSNSNMQLNIIDIQRS</sequence>
<accession>V5WHM6</accession>
<keyword evidence="3" id="KW-0540">Nuclease</keyword>
<dbReference type="GO" id="GO:0006281">
    <property type="term" value="P:DNA repair"/>
    <property type="evidence" value="ECO:0007669"/>
    <property type="project" value="InterPro"/>
</dbReference>
<dbReference type="Pfam" id="PF17768">
    <property type="entry name" value="RecJ_OB"/>
    <property type="match status" value="1"/>
</dbReference>
<dbReference type="NCBIfam" id="TIGR00644">
    <property type="entry name" value="recJ"/>
    <property type="match status" value="1"/>
</dbReference>
<dbReference type="SUPFAM" id="SSF64182">
    <property type="entry name" value="DHH phosphoesterases"/>
    <property type="match status" value="2"/>
</dbReference>
<dbReference type="Gene3D" id="3.10.310.30">
    <property type="match status" value="1"/>
</dbReference>
<dbReference type="GO" id="GO:0008409">
    <property type="term" value="F:5'-3' exonuclease activity"/>
    <property type="evidence" value="ECO:0007669"/>
    <property type="project" value="InterPro"/>
</dbReference>
<gene>
    <name evidence="9" type="ORF">L21SP2_1639</name>
</gene>
<feature type="domain" description="DHHA1" evidence="7">
    <location>
        <begin position="483"/>
        <end position="574"/>
    </location>
</feature>
<dbReference type="STRING" id="1307761.L21SP2_1639"/>
<evidence type="ECO:0000256" key="1">
    <source>
        <dbReference type="ARBA" id="ARBA00005915"/>
    </source>
</evidence>
<protein>
    <recommendedName>
        <fullName evidence="2">Single-stranded-DNA-specific exonuclease RecJ</fullName>
    </recommendedName>
</protein>
<evidence type="ECO:0000256" key="4">
    <source>
        <dbReference type="ARBA" id="ARBA00022801"/>
    </source>
</evidence>
<name>V5WHM6_9SPIO</name>
<dbReference type="KEGG" id="slr:L21SP2_1639"/>
<evidence type="ECO:0000259" key="8">
    <source>
        <dbReference type="Pfam" id="PF17768"/>
    </source>
</evidence>
<dbReference type="PANTHER" id="PTHR30255">
    <property type="entry name" value="SINGLE-STRANDED-DNA-SPECIFIC EXONUCLEASE RECJ"/>
    <property type="match status" value="1"/>
</dbReference>
<dbReference type="AlphaFoldDB" id="V5WHM6"/>